<dbReference type="Proteomes" id="UP001434883">
    <property type="component" value="Unassembled WGS sequence"/>
</dbReference>
<sequence length="114" mass="12915">MLEYCPAAQFSEGGDHALFRMSQYMLTFMVPSINCSSPQPTALMQPQSMALPPKCFTVGKTHRSLYSSLDCHHTCLTLAEPNKFALVSLQHRTRFQVFSLPVLCIIFRRYLILG</sequence>
<reference evidence="1 2" key="1">
    <citation type="submission" date="2021-06" db="EMBL/GenBank/DDBJ databases">
        <authorList>
            <person name="Palmer J.M."/>
        </authorList>
    </citation>
    <scope>NUCLEOTIDE SEQUENCE [LARGE SCALE GENOMIC DNA]</scope>
    <source>
        <strain evidence="1 2">XC_2019</strain>
        <tissue evidence="1">Muscle</tissue>
    </source>
</reference>
<organism evidence="1 2">
    <name type="scientific">Xenoophorus captivus</name>
    <dbReference type="NCBI Taxonomy" id="1517983"/>
    <lineage>
        <taxon>Eukaryota</taxon>
        <taxon>Metazoa</taxon>
        <taxon>Chordata</taxon>
        <taxon>Craniata</taxon>
        <taxon>Vertebrata</taxon>
        <taxon>Euteleostomi</taxon>
        <taxon>Actinopterygii</taxon>
        <taxon>Neopterygii</taxon>
        <taxon>Teleostei</taxon>
        <taxon>Neoteleostei</taxon>
        <taxon>Acanthomorphata</taxon>
        <taxon>Ovalentaria</taxon>
        <taxon>Atherinomorphae</taxon>
        <taxon>Cyprinodontiformes</taxon>
        <taxon>Goodeidae</taxon>
        <taxon>Xenoophorus</taxon>
    </lineage>
</organism>
<protein>
    <submittedName>
        <fullName evidence="1">Uncharacterized protein</fullName>
    </submittedName>
</protein>
<comment type="caution">
    <text evidence="1">The sequence shown here is derived from an EMBL/GenBank/DDBJ whole genome shotgun (WGS) entry which is preliminary data.</text>
</comment>
<name>A0ABV0Q6Z9_9TELE</name>
<gene>
    <name evidence="1" type="ORF">XENOCAPTIV_030425</name>
</gene>
<evidence type="ECO:0000313" key="1">
    <source>
        <dbReference type="EMBL" id="MEQ2191567.1"/>
    </source>
</evidence>
<dbReference type="EMBL" id="JAHRIN010000938">
    <property type="protein sequence ID" value="MEQ2191567.1"/>
    <property type="molecule type" value="Genomic_DNA"/>
</dbReference>
<accession>A0ABV0Q6Z9</accession>
<keyword evidence="2" id="KW-1185">Reference proteome</keyword>
<evidence type="ECO:0000313" key="2">
    <source>
        <dbReference type="Proteomes" id="UP001434883"/>
    </source>
</evidence>
<proteinExistence type="predicted"/>